<protein>
    <submittedName>
        <fullName evidence="1">Uncharacterized protein</fullName>
    </submittedName>
</protein>
<gene>
    <name evidence="1" type="ORF">MRB53_003502</name>
</gene>
<keyword evidence="2" id="KW-1185">Reference proteome</keyword>
<proteinExistence type="predicted"/>
<sequence length="80" mass="9167">MTQPHAVLCWAFGIWAFAYSVDHNNRQQQYVKAPETALKVLSLFLPATSGKEKKTKKQEHKILEGNRMLMRGGDLQCYLT</sequence>
<evidence type="ECO:0000313" key="1">
    <source>
        <dbReference type="EMBL" id="KAJ8650479.1"/>
    </source>
</evidence>
<accession>A0ACC2MXP1</accession>
<evidence type="ECO:0000313" key="2">
    <source>
        <dbReference type="Proteomes" id="UP001234297"/>
    </source>
</evidence>
<dbReference type="EMBL" id="CM056809">
    <property type="protein sequence ID" value="KAJ8650479.1"/>
    <property type="molecule type" value="Genomic_DNA"/>
</dbReference>
<comment type="caution">
    <text evidence="1">The sequence shown here is derived from an EMBL/GenBank/DDBJ whole genome shotgun (WGS) entry which is preliminary data.</text>
</comment>
<name>A0ACC2MXP1_PERAE</name>
<dbReference type="Proteomes" id="UP001234297">
    <property type="component" value="Chromosome 1"/>
</dbReference>
<reference evidence="1 2" key="1">
    <citation type="journal article" date="2022" name="Hortic Res">
        <title>A haplotype resolved chromosomal level avocado genome allows analysis of novel avocado genes.</title>
        <authorList>
            <person name="Nath O."/>
            <person name="Fletcher S.J."/>
            <person name="Hayward A."/>
            <person name="Shaw L.M."/>
            <person name="Masouleh A.K."/>
            <person name="Furtado A."/>
            <person name="Henry R.J."/>
            <person name="Mitter N."/>
        </authorList>
    </citation>
    <scope>NUCLEOTIDE SEQUENCE [LARGE SCALE GENOMIC DNA]</scope>
    <source>
        <strain evidence="2">cv. Hass</strain>
    </source>
</reference>
<organism evidence="1 2">
    <name type="scientific">Persea americana</name>
    <name type="common">Avocado</name>
    <dbReference type="NCBI Taxonomy" id="3435"/>
    <lineage>
        <taxon>Eukaryota</taxon>
        <taxon>Viridiplantae</taxon>
        <taxon>Streptophyta</taxon>
        <taxon>Embryophyta</taxon>
        <taxon>Tracheophyta</taxon>
        <taxon>Spermatophyta</taxon>
        <taxon>Magnoliopsida</taxon>
        <taxon>Magnoliidae</taxon>
        <taxon>Laurales</taxon>
        <taxon>Lauraceae</taxon>
        <taxon>Persea</taxon>
    </lineage>
</organism>